<name>A0A0C9SK66_PLICR</name>
<accession>A0A0C9SK66</accession>
<feature type="compositionally biased region" description="Low complexity" evidence="1">
    <location>
        <begin position="205"/>
        <end position="220"/>
    </location>
</feature>
<organism evidence="2 3">
    <name type="scientific">Plicaturopsis crispa FD-325 SS-3</name>
    <dbReference type="NCBI Taxonomy" id="944288"/>
    <lineage>
        <taxon>Eukaryota</taxon>
        <taxon>Fungi</taxon>
        <taxon>Dikarya</taxon>
        <taxon>Basidiomycota</taxon>
        <taxon>Agaricomycotina</taxon>
        <taxon>Agaricomycetes</taxon>
        <taxon>Agaricomycetidae</taxon>
        <taxon>Amylocorticiales</taxon>
        <taxon>Amylocorticiaceae</taxon>
        <taxon>Plicatura</taxon>
        <taxon>Plicaturopsis crispa</taxon>
    </lineage>
</organism>
<keyword evidence="3" id="KW-1185">Reference proteome</keyword>
<dbReference type="AlphaFoldDB" id="A0A0C9SK66"/>
<protein>
    <submittedName>
        <fullName evidence="2">Uncharacterized protein</fullName>
    </submittedName>
</protein>
<sequence>MPKNMNDDQMLTWIKKCFVKGLLKQHKTISIAQFPWKRLPGLLAESGIVCLGWPENVRHPGEGCDSGNSNKGIAVLTTQSERRLLAASFSPESENPITFISDDTVKRDHALGKPVIVIIGVPPAPHSVHKHGIQVIVTNHHAVQKRQGPHRQIASSKEKTDSNSQRSPESELEADSTASEDKKPQPKKLRVTRSKAAPKAKPGQATAPLAGAAATSTLPTMQAQPEPPRPPRSDTMTGKPVPHRTVQFDIAASVPRRVGGVQGPDAGGDGGGDIRIRTETIGLGQHHHTDNAVQIGRPATGEGRRPTLPDVNSMLEDVRPNPPSHPSSKLSKGKARAGLPNINLSIDDDSHVSEDMGRQSPYLAAIPSFTPKDSGSELTAAFHSNEAYQTSPHLAPESHQIAGRHQAPPPSVRYATKPITVGLLLAEQTLHLQSSQLQVRLQWALCIPGSIVKRDPTQSHPIYHRRYGLSQMHAEQNASGNRGGGSTSATPTPAYGHSRRGAVASADSLFQGMSPPAPSSDPAAFFQDNFLLQVPTEYAGYPDPMGSFDRFMNPHGTHDTHLKESSPSYPVPGGFYPVSREPTGGHAEQFSGAYSPQERR</sequence>
<gene>
    <name evidence="2" type="ORF">PLICRDRAFT_180603</name>
</gene>
<feature type="region of interest" description="Disordered" evidence="1">
    <location>
        <begin position="474"/>
        <end position="502"/>
    </location>
</feature>
<feature type="region of interest" description="Disordered" evidence="1">
    <location>
        <begin position="295"/>
        <end position="335"/>
    </location>
</feature>
<feature type="compositionally biased region" description="Basic residues" evidence="1">
    <location>
        <begin position="185"/>
        <end position="198"/>
    </location>
</feature>
<evidence type="ECO:0000313" key="3">
    <source>
        <dbReference type="Proteomes" id="UP000053263"/>
    </source>
</evidence>
<reference evidence="2 3" key="1">
    <citation type="submission" date="2014-06" db="EMBL/GenBank/DDBJ databases">
        <title>Evolutionary Origins and Diversification of the Mycorrhizal Mutualists.</title>
        <authorList>
            <consortium name="DOE Joint Genome Institute"/>
            <consortium name="Mycorrhizal Genomics Consortium"/>
            <person name="Kohler A."/>
            <person name="Kuo A."/>
            <person name="Nagy L.G."/>
            <person name="Floudas D."/>
            <person name="Copeland A."/>
            <person name="Barry K.W."/>
            <person name="Cichocki N."/>
            <person name="Veneault-Fourrey C."/>
            <person name="LaButti K."/>
            <person name="Lindquist E.A."/>
            <person name="Lipzen A."/>
            <person name="Lundell T."/>
            <person name="Morin E."/>
            <person name="Murat C."/>
            <person name="Riley R."/>
            <person name="Ohm R."/>
            <person name="Sun H."/>
            <person name="Tunlid A."/>
            <person name="Henrissat B."/>
            <person name="Grigoriev I.V."/>
            <person name="Hibbett D.S."/>
            <person name="Martin F."/>
        </authorList>
    </citation>
    <scope>NUCLEOTIDE SEQUENCE [LARGE SCALE GENOMIC DNA]</scope>
    <source>
        <strain evidence="2 3">FD-325 SS-3</strain>
    </source>
</reference>
<dbReference type="Proteomes" id="UP000053263">
    <property type="component" value="Unassembled WGS sequence"/>
</dbReference>
<feature type="region of interest" description="Disordered" evidence="1">
    <location>
        <begin position="557"/>
        <end position="600"/>
    </location>
</feature>
<feature type="region of interest" description="Disordered" evidence="1">
    <location>
        <begin position="143"/>
        <end position="241"/>
    </location>
</feature>
<dbReference type="HOGENOM" id="CLU_455009_0_0_1"/>
<proteinExistence type="predicted"/>
<dbReference type="EMBL" id="KN832580">
    <property type="protein sequence ID" value="KII83201.1"/>
    <property type="molecule type" value="Genomic_DNA"/>
</dbReference>
<evidence type="ECO:0000313" key="2">
    <source>
        <dbReference type="EMBL" id="KII83201.1"/>
    </source>
</evidence>
<evidence type="ECO:0000256" key="1">
    <source>
        <dbReference type="SAM" id="MobiDB-lite"/>
    </source>
</evidence>